<dbReference type="InterPro" id="IPR036961">
    <property type="entry name" value="Kinesin_motor_dom_sf"/>
</dbReference>
<feature type="compositionally biased region" description="Polar residues" evidence="4">
    <location>
        <begin position="231"/>
        <end position="248"/>
    </location>
</feature>
<dbReference type="InterPro" id="IPR019821">
    <property type="entry name" value="Kinesin_motor_CS"/>
</dbReference>
<evidence type="ECO:0000313" key="7">
    <source>
        <dbReference type="EMBL" id="KYM83599.1"/>
    </source>
</evidence>
<dbReference type="SMART" id="SM00129">
    <property type="entry name" value="KISc"/>
    <property type="match status" value="1"/>
</dbReference>
<dbReference type="STRING" id="520822.A0A195BHH0"/>
<evidence type="ECO:0000313" key="8">
    <source>
        <dbReference type="Proteomes" id="UP000078540"/>
    </source>
</evidence>
<dbReference type="InterPro" id="IPR001752">
    <property type="entry name" value="Kinesin_motor_dom"/>
</dbReference>
<keyword evidence="1 3" id="KW-0547">Nucleotide-binding</keyword>
<dbReference type="PROSITE" id="PS50006">
    <property type="entry name" value="FHA_DOMAIN"/>
    <property type="match status" value="1"/>
</dbReference>
<feature type="region of interest" description="Disordered" evidence="4">
    <location>
        <begin position="722"/>
        <end position="778"/>
    </location>
</feature>
<dbReference type="InterPro" id="IPR000253">
    <property type="entry name" value="FHA_dom"/>
</dbReference>
<evidence type="ECO:0000256" key="1">
    <source>
        <dbReference type="ARBA" id="ARBA00022741"/>
    </source>
</evidence>
<proteinExistence type="inferred from homology"/>
<dbReference type="GO" id="GO:0007018">
    <property type="term" value="P:microtubule-based movement"/>
    <property type="evidence" value="ECO:0007669"/>
    <property type="project" value="InterPro"/>
</dbReference>
<organism evidence="7 8">
    <name type="scientific">Atta colombica</name>
    <dbReference type="NCBI Taxonomy" id="520822"/>
    <lineage>
        <taxon>Eukaryota</taxon>
        <taxon>Metazoa</taxon>
        <taxon>Ecdysozoa</taxon>
        <taxon>Arthropoda</taxon>
        <taxon>Hexapoda</taxon>
        <taxon>Insecta</taxon>
        <taxon>Pterygota</taxon>
        <taxon>Neoptera</taxon>
        <taxon>Endopterygota</taxon>
        <taxon>Hymenoptera</taxon>
        <taxon>Apocrita</taxon>
        <taxon>Aculeata</taxon>
        <taxon>Formicoidea</taxon>
        <taxon>Formicidae</taxon>
        <taxon>Myrmicinae</taxon>
        <taxon>Atta</taxon>
    </lineage>
</organism>
<evidence type="ECO:0000256" key="2">
    <source>
        <dbReference type="ARBA" id="ARBA00022840"/>
    </source>
</evidence>
<name>A0A195BHH0_9HYME</name>
<evidence type="ECO:0000259" key="5">
    <source>
        <dbReference type="PROSITE" id="PS50006"/>
    </source>
</evidence>
<protein>
    <submittedName>
        <fullName evidence="7">Kinesin-like protein KIF16B</fullName>
    </submittedName>
</protein>
<keyword evidence="2 3" id="KW-0067">ATP-binding</keyword>
<dbReference type="Pfam" id="PF00225">
    <property type="entry name" value="Kinesin"/>
    <property type="match status" value="1"/>
</dbReference>
<dbReference type="Gene3D" id="3.40.850.10">
    <property type="entry name" value="Kinesin motor domain"/>
    <property type="match status" value="1"/>
</dbReference>
<feature type="compositionally biased region" description="Low complexity" evidence="4">
    <location>
        <begin position="768"/>
        <end position="778"/>
    </location>
</feature>
<dbReference type="PROSITE" id="PS50067">
    <property type="entry name" value="KINESIN_MOTOR_2"/>
    <property type="match status" value="1"/>
</dbReference>
<evidence type="ECO:0000256" key="4">
    <source>
        <dbReference type="SAM" id="MobiDB-lite"/>
    </source>
</evidence>
<evidence type="ECO:0000259" key="6">
    <source>
        <dbReference type="PROSITE" id="PS50067"/>
    </source>
</evidence>
<feature type="region of interest" description="Disordered" evidence="4">
    <location>
        <begin position="231"/>
        <end position="251"/>
    </location>
</feature>
<feature type="domain" description="Kinesin motor" evidence="6">
    <location>
        <begin position="3"/>
        <end position="366"/>
    </location>
</feature>
<dbReference type="InterPro" id="IPR027417">
    <property type="entry name" value="P-loop_NTPase"/>
</dbReference>
<gene>
    <name evidence="7" type="ORF">ALC53_05999</name>
</gene>
<sequence length="2031" mass="228227">MANIKVAVRVRPVSARELNLTGSAVVVRAESNEISLTNLKVSSSKVGDSRERTRRYDFDYCFDSSDPEAKNYATQATIYETLGQSILDAMFSGYNSCLIAYGQSASGKTYTMMGTKEDPGLIPRLCEGIFSKIEQESEHEKIYRVTVSYLEIYNERVRDLLKPSTSTSGLRVREHPRLGPYVQGLTHHVVCTLGSLISYVEEGTKARKTASTLQNPSSSRSHALLTVDLSQETADAERPSSSGTFLSSKRQDATLHGGSRLHLVDLAGSESAATCSGVHRLKEGANINKSLVALGNVISALAERGSTGSRPGRRYIPYRDSSLTWLLKDALGGNATTIMLATISPASGSYNETAHTLRFAQRAQSVVNRPVVNEDPVERIIRELRAEVARLKSLLLEKARSLRIFYSHIRKLNLTFHDIDQTKTPCCCGKVQSSNDSSTDPQYREEQELVNTSQFEKSNHKNKIVQSKDNKNLDTFPIRRYNSSDSVTTYETNSSGSIRKFNSYEHLQLPDRFIGNYNQAKVTELNEEDDEIVDEIKEPVFVDIPTLVAVLIKPDNNLQESSTQIEEICSDEVQEDSIDTDFIEGSNEDFEGSERIDDDPDDCSSSANSCILKDSEIGDLHQITSGCPPPSPVSVGRNRPRGKFSKQNSIDLPSSNLNISKKFGSIDGISKKKEPIFGVQRSHTNLEKRPLSERGKKLNNIREIDDRKANVKANNIWRAIGSKDHLQRKSSNESDKSLKDSISGRTGSYNSIGRKSSLESLKRKTSKDSSSSSSKDEQILISSLTRDKIARRKSSLDQEAAAAAAAAATAADGVKHTAIQKVKRAEIVAAVTERLYSSRKHTEETNMASNNTAGMRSPPEGIDVKMPNSLIARSRLQEISRKMLLKRRKINVDTQTETASTLRFKDTACLTDQPKVVLQDAAVLTDDHADGDVAIVAMDRRLPVLRVKDMATLTDRRPPINIFRCKDAESLATDLDFDDYELHSPRNDSGILSDDAQNYAESNLSSADVSELYPESGDKRVSCMDNSTNTFLTSPGRNSAVQTTVRRLEAANRLKDNSENRSYNRCCNLIHELSQHARTNSPEKNVISISLPEMISITIESTNGLESRIAVIDSSDAIQEKSKPIYNDKATQTDKEIKNETEGSFLKDFAVKSTAIQTDGRVFRIENIFQDPKSKSDDASSNVKKETTKKLVTFRNSLGTSSIIETKENSIETEWNGIYNGDICQETWPISKGSLTQAFIIKKRSYSLSSRRSHRLADHDLWKNWTLPCLERSKFIDHNREIRTMPPSMQQDINLELVDNLFSSMINNECSFVDTIPEDMAQKSCNQDSKNNYKSLKKSKSISIKNLLNCDNFSDDSLDYDDDNVAKKTIEVKTMDVHDDKNYESLCPPDVVAHTKKEASKLMNHVDSTDIESSMLVDDDFNDIQIEFPKRKPDEISEKNPLQDYKALILGTSLHVVDSDFEGEAKIKQLDNTSKKKVSFSNPNSLEEITDVINNRKILAPKQNSEAALKPIIKKVKKKKPVVTESLDIIRSNVKIDQSLQQKKIGSTKSEEVLPALKKKNDSENSEESFNDEKMEFSNENLRNEIVEDSVVNKDTHSHIASKRNIFEEYLNEAITFMRNMNSINEYMSATNMLENYGKRRRKRGGRRGNNSNTDKDYIEFRGRKMSLKDDTDKYLLPDNDEIVAIESYVKCLKGIERLEACIDNVNKHNQVLQDRYGIDVESAGAKFSLASSSVDSKVSSISDDAIHQCKNAVSENDAKNCYESNLSRISLPLLSSTQTNVAKRLTLNETEKYQAVTQIDEQDLDDKNNNITEDDLERKIFDQLMRATDLSKCWSLKQSRQERLRKISDLRSQSPTTYSKLRGTFQQDVHGILNFDEVSTEDYLDRIHGIESNPWMFRKRKLSDQMNDISSRTSIGFEIDSEAFCGESISKPEDNGNLSDIEMSNKSTIFQIKHDYLIDPTKAIEAELPYKENEIVRKSKDSLRTELINSRFGDSFTVELKYPGSPRAKFLELLSERRRIVENSRGTNVF</sequence>
<dbReference type="EMBL" id="KQ976488">
    <property type="protein sequence ID" value="KYM83599.1"/>
    <property type="molecule type" value="Genomic_DNA"/>
</dbReference>
<feature type="compositionally biased region" description="Polar residues" evidence="4">
    <location>
        <begin position="743"/>
        <end position="754"/>
    </location>
</feature>
<dbReference type="PRINTS" id="PR00380">
    <property type="entry name" value="KINESINHEAVY"/>
</dbReference>
<accession>A0A195BHH0</accession>
<reference evidence="7 8" key="1">
    <citation type="submission" date="2015-09" db="EMBL/GenBank/DDBJ databases">
        <title>Atta colombica WGS genome.</title>
        <authorList>
            <person name="Nygaard S."/>
            <person name="Hu H."/>
            <person name="Boomsma J."/>
            <person name="Zhang G."/>
        </authorList>
    </citation>
    <scope>NUCLEOTIDE SEQUENCE [LARGE SCALE GENOMIC DNA]</scope>
    <source>
        <strain evidence="7">Treedump-2</strain>
        <tissue evidence="7">Whole body</tissue>
    </source>
</reference>
<feature type="compositionally biased region" description="Basic and acidic residues" evidence="4">
    <location>
        <begin position="722"/>
        <end position="739"/>
    </location>
</feature>
<dbReference type="GO" id="GO:0005524">
    <property type="term" value="F:ATP binding"/>
    <property type="evidence" value="ECO:0007669"/>
    <property type="project" value="UniProtKB-UniRule"/>
</dbReference>
<dbReference type="PROSITE" id="PS00411">
    <property type="entry name" value="KINESIN_MOTOR_1"/>
    <property type="match status" value="1"/>
</dbReference>
<feature type="domain" description="FHA" evidence="5">
    <location>
        <begin position="191"/>
        <end position="251"/>
    </location>
</feature>
<keyword evidence="3" id="KW-0505">Motor protein</keyword>
<dbReference type="GO" id="GO:0008017">
    <property type="term" value="F:microtubule binding"/>
    <property type="evidence" value="ECO:0007669"/>
    <property type="project" value="InterPro"/>
</dbReference>
<comment type="similarity">
    <text evidence="3">Belongs to the TRAFAC class myosin-kinesin ATPase superfamily. Kinesin family.</text>
</comment>
<dbReference type="PANTHER" id="PTHR47117:SF1">
    <property type="entry name" value="STAR-RELATED LIPID TRANSFER PROTEIN 9"/>
    <property type="match status" value="1"/>
</dbReference>
<dbReference type="Proteomes" id="UP000078540">
    <property type="component" value="Unassembled WGS sequence"/>
</dbReference>
<dbReference type="SUPFAM" id="SSF52540">
    <property type="entry name" value="P-loop containing nucleoside triphosphate hydrolases"/>
    <property type="match status" value="1"/>
</dbReference>
<keyword evidence="8" id="KW-1185">Reference proteome</keyword>
<evidence type="ECO:0000256" key="3">
    <source>
        <dbReference type="PROSITE-ProRule" id="PRU00283"/>
    </source>
</evidence>
<dbReference type="PANTHER" id="PTHR47117">
    <property type="entry name" value="STAR-RELATED LIPID TRANSFER PROTEIN 9"/>
    <property type="match status" value="1"/>
</dbReference>
<feature type="binding site" evidence="3">
    <location>
        <begin position="102"/>
        <end position="109"/>
    </location>
    <ligand>
        <name>ATP</name>
        <dbReference type="ChEBI" id="CHEBI:30616"/>
    </ligand>
</feature>
<dbReference type="GO" id="GO:0003777">
    <property type="term" value="F:microtubule motor activity"/>
    <property type="evidence" value="ECO:0007669"/>
    <property type="project" value="InterPro"/>
</dbReference>